<organism evidence="2 3">
    <name type="scientific">Escherichia coli</name>
    <dbReference type="NCBI Taxonomy" id="562"/>
    <lineage>
        <taxon>Bacteria</taxon>
        <taxon>Pseudomonadati</taxon>
        <taxon>Pseudomonadota</taxon>
        <taxon>Gammaproteobacteria</taxon>
        <taxon>Enterobacterales</taxon>
        <taxon>Enterobacteriaceae</taxon>
        <taxon>Escherichia</taxon>
    </lineage>
</organism>
<accession>A0A376ZNZ5</accession>
<keyword evidence="2" id="KW-0645">Protease</keyword>
<reference evidence="2 3" key="1">
    <citation type="submission" date="2018-06" db="EMBL/GenBank/DDBJ databases">
        <authorList>
            <consortium name="Pathogen Informatics"/>
            <person name="Doyle S."/>
        </authorList>
    </citation>
    <scope>NUCLEOTIDE SEQUENCE [LARGE SCALE GENOMIC DNA]</scope>
    <source>
        <strain evidence="2 3">NCTC9045</strain>
    </source>
</reference>
<gene>
    <name evidence="2" type="ORF">NCTC9045_06036</name>
</gene>
<sequence>MYLLCVFLVYRRWIAPLPVVGQLRNAGIPWLAGAMAVLYVGEFLLGKALALPAEPFMTKLFAEKSILDVSLTLLTIFILAPLNEETLFRGIMLNVFRSRYAGRCGWVR</sequence>
<dbReference type="Proteomes" id="UP000254503">
    <property type="component" value="Unassembled WGS sequence"/>
</dbReference>
<dbReference type="GO" id="GO:0004175">
    <property type="term" value="F:endopeptidase activity"/>
    <property type="evidence" value="ECO:0007669"/>
    <property type="project" value="UniProtKB-ARBA"/>
</dbReference>
<evidence type="ECO:0000313" key="2">
    <source>
        <dbReference type="EMBL" id="STK68990.1"/>
    </source>
</evidence>
<keyword evidence="2" id="KW-0378">Hydrolase</keyword>
<dbReference type="Pfam" id="PF02517">
    <property type="entry name" value="Rce1-like"/>
    <property type="match status" value="1"/>
</dbReference>
<dbReference type="AlphaFoldDB" id="A0A376ZNZ5"/>
<dbReference type="GO" id="GO:0080120">
    <property type="term" value="P:CAAX-box protein maturation"/>
    <property type="evidence" value="ECO:0007669"/>
    <property type="project" value="UniProtKB-ARBA"/>
</dbReference>
<name>A0A376ZNZ5_ECOLX</name>
<dbReference type="EMBL" id="UGDD01000003">
    <property type="protein sequence ID" value="STK68990.1"/>
    <property type="molecule type" value="Genomic_DNA"/>
</dbReference>
<proteinExistence type="predicted"/>
<protein>
    <submittedName>
        <fullName evidence="2">CAAX amino protease</fullName>
    </submittedName>
</protein>
<evidence type="ECO:0000313" key="3">
    <source>
        <dbReference type="Proteomes" id="UP000254503"/>
    </source>
</evidence>
<dbReference type="GO" id="GO:0006508">
    <property type="term" value="P:proteolysis"/>
    <property type="evidence" value="ECO:0007669"/>
    <property type="project" value="UniProtKB-KW"/>
</dbReference>
<feature type="domain" description="CAAX prenyl protease 2/Lysostaphin resistance protein A-like" evidence="1">
    <location>
        <begin position="71"/>
        <end position="101"/>
    </location>
</feature>
<evidence type="ECO:0000259" key="1">
    <source>
        <dbReference type="Pfam" id="PF02517"/>
    </source>
</evidence>
<dbReference type="InterPro" id="IPR003675">
    <property type="entry name" value="Rce1/LyrA-like_dom"/>
</dbReference>